<dbReference type="Gene3D" id="3.40.1440.10">
    <property type="entry name" value="GIY-YIG endonuclease"/>
    <property type="match status" value="1"/>
</dbReference>
<dbReference type="KEGG" id="fuv:JR347_05640"/>
<name>A0A974WHD7_9BACT</name>
<evidence type="ECO:0000313" key="4">
    <source>
        <dbReference type="Proteomes" id="UP000662783"/>
    </source>
</evidence>
<proteinExistence type="inferred from homology"/>
<organism evidence="3 4">
    <name type="scientific">Fulvivirga lutea</name>
    <dbReference type="NCBI Taxonomy" id="2810512"/>
    <lineage>
        <taxon>Bacteria</taxon>
        <taxon>Pseudomonadati</taxon>
        <taxon>Bacteroidota</taxon>
        <taxon>Cytophagia</taxon>
        <taxon>Cytophagales</taxon>
        <taxon>Fulvivirgaceae</taxon>
        <taxon>Fulvivirga</taxon>
    </lineage>
</organism>
<dbReference type="EMBL" id="CP070608">
    <property type="protein sequence ID" value="QSE98563.1"/>
    <property type="molecule type" value="Genomic_DNA"/>
</dbReference>
<dbReference type="InterPro" id="IPR000305">
    <property type="entry name" value="GIY-YIG_endonuc"/>
</dbReference>
<dbReference type="SUPFAM" id="SSF82771">
    <property type="entry name" value="GIY-YIG endonuclease"/>
    <property type="match status" value="1"/>
</dbReference>
<comment type="similarity">
    <text evidence="1">Belongs to the UPF0213 family.</text>
</comment>
<evidence type="ECO:0000256" key="1">
    <source>
        <dbReference type="ARBA" id="ARBA00007435"/>
    </source>
</evidence>
<dbReference type="RefSeq" id="WP_205723077.1">
    <property type="nucleotide sequence ID" value="NZ_CP070608.1"/>
</dbReference>
<dbReference type="Pfam" id="PF01541">
    <property type="entry name" value="GIY-YIG"/>
    <property type="match status" value="1"/>
</dbReference>
<dbReference type="InterPro" id="IPR050190">
    <property type="entry name" value="UPF0213_domain"/>
</dbReference>
<accession>A0A974WHD7</accession>
<gene>
    <name evidence="3" type="ORF">JR347_05640</name>
</gene>
<evidence type="ECO:0000259" key="2">
    <source>
        <dbReference type="PROSITE" id="PS50164"/>
    </source>
</evidence>
<dbReference type="InterPro" id="IPR035901">
    <property type="entry name" value="GIY-YIG_endonuc_sf"/>
</dbReference>
<dbReference type="PANTHER" id="PTHR34477">
    <property type="entry name" value="UPF0213 PROTEIN YHBQ"/>
    <property type="match status" value="1"/>
</dbReference>
<dbReference type="SMART" id="SM00465">
    <property type="entry name" value="GIYc"/>
    <property type="match status" value="1"/>
</dbReference>
<dbReference type="Proteomes" id="UP000662783">
    <property type="component" value="Chromosome"/>
</dbReference>
<reference evidence="3" key="1">
    <citation type="submission" date="2021-02" db="EMBL/GenBank/DDBJ databases">
        <title>Fulvivirga sp. S481 isolated from sea water.</title>
        <authorList>
            <person name="Bae S.S."/>
            <person name="Baek K."/>
        </authorList>
    </citation>
    <scope>NUCLEOTIDE SEQUENCE</scope>
    <source>
        <strain evidence="3">S481</strain>
    </source>
</reference>
<protein>
    <submittedName>
        <fullName evidence="3">GIY-YIG nuclease family protein</fullName>
    </submittedName>
</protein>
<dbReference type="AlphaFoldDB" id="A0A974WHD7"/>
<feature type="domain" description="GIY-YIG" evidence="2">
    <location>
        <begin position="3"/>
        <end position="80"/>
    </location>
</feature>
<sequence>MTKGGSIYILTNMNNTTLYVGVTSDLYSRLIEHKEKKYSTSFTSRYNLNKLVYFESFHSIEEAIDREKQLKGGSRKKKVDLIDSSNPDWRDLFDEVASW</sequence>
<dbReference type="CDD" id="cd10448">
    <property type="entry name" value="GIY-YIG_unchar_3"/>
    <property type="match status" value="1"/>
</dbReference>
<dbReference type="PANTHER" id="PTHR34477:SF5">
    <property type="entry name" value="BSL5627 PROTEIN"/>
    <property type="match status" value="1"/>
</dbReference>
<dbReference type="PROSITE" id="PS50164">
    <property type="entry name" value="GIY_YIG"/>
    <property type="match status" value="1"/>
</dbReference>
<evidence type="ECO:0000313" key="3">
    <source>
        <dbReference type="EMBL" id="QSE98563.1"/>
    </source>
</evidence>
<keyword evidence="4" id="KW-1185">Reference proteome</keyword>